<dbReference type="AlphaFoldDB" id="A0A4U6TNR8"/>
<feature type="signal peptide" evidence="1">
    <location>
        <begin position="1"/>
        <end position="29"/>
    </location>
</feature>
<dbReference type="Gramene" id="TKW02199">
    <property type="protein sequence ID" value="TKW02199"/>
    <property type="gene ID" value="SEVIR_8G230275v2"/>
</dbReference>
<keyword evidence="3" id="KW-1185">Reference proteome</keyword>
<dbReference type="PROSITE" id="PS51257">
    <property type="entry name" value="PROKAR_LIPOPROTEIN"/>
    <property type="match status" value="1"/>
</dbReference>
<organism evidence="2 3">
    <name type="scientific">Setaria viridis</name>
    <name type="common">Green bristlegrass</name>
    <name type="synonym">Setaria italica subsp. viridis</name>
    <dbReference type="NCBI Taxonomy" id="4556"/>
    <lineage>
        <taxon>Eukaryota</taxon>
        <taxon>Viridiplantae</taxon>
        <taxon>Streptophyta</taxon>
        <taxon>Embryophyta</taxon>
        <taxon>Tracheophyta</taxon>
        <taxon>Spermatophyta</taxon>
        <taxon>Magnoliopsida</taxon>
        <taxon>Liliopsida</taxon>
        <taxon>Poales</taxon>
        <taxon>Poaceae</taxon>
        <taxon>PACMAD clade</taxon>
        <taxon>Panicoideae</taxon>
        <taxon>Panicodae</taxon>
        <taxon>Paniceae</taxon>
        <taxon>Cenchrinae</taxon>
        <taxon>Setaria</taxon>
    </lineage>
</organism>
<keyword evidence="1" id="KW-0732">Signal</keyword>
<name>A0A4U6TNR8_SETVI</name>
<evidence type="ECO:0000313" key="2">
    <source>
        <dbReference type="EMBL" id="TKW02199.1"/>
    </source>
</evidence>
<dbReference type="EMBL" id="CM016559">
    <property type="protein sequence ID" value="TKW02199.1"/>
    <property type="molecule type" value="Genomic_DNA"/>
</dbReference>
<accession>A0A4U6TNR8</accession>
<protein>
    <submittedName>
        <fullName evidence="2">Uncharacterized protein</fullName>
    </submittedName>
</protein>
<sequence length="82" mass="8577">MAAKGAMAALLVPLLVAALLACVSPPGAAAVAAEQGVLRMKPCDGGYPYNRTLAHILVEYASANNLPLDFKRPLPFCLLSRL</sequence>
<evidence type="ECO:0000256" key="1">
    <source>
        <dbReference type="SAM" id="SignalP"/>
    </source>
</evidence>
<proteinExistence type="predicted"/>
<gene>
    <name evidence="2" type="ORF">SEVIR_8G230275v2</name>
</gene>
<feature type="chain" id="PRO_5020798108" evidence="1">
    <location>
        <begin position="30"/>
        <end position="82"/>
    </location>
</feature>
<dbReference type="Proteomes" id="UP000298652">
    <property type="component" value="Chromosome 8"/>
</dbReference>
<evidence type="ECO:0000313" key="3">
    <source>
        <dbReference type="Proteomes" id="UP000298652"/>
    </source>
</evidence>
<reference evidence="2" key="1">
    <citation type="submission" date="2019-03" db="EMBL/GenBank/DDBJ databases">
        <title>WGS assembly of Setaria viridis.</title>
        <authorList>
            <person name="Huang P."/>
            <person name="Jenkins J."/>
            <person name="Grimwood J."/>
            <person name="Barry K."/>
            <person name="Healey A."/>
            <person name="Mamidi S."/>
            <person name="Sreedasyam A."/>
            <person name="Shu S."/>
            <person name="Feldman M."/>
            <person name="Wu J."/>
            <person name="Yu Y."/>
            <person name="Chen C."/>
            <person name="Johnson J."/>
            <person name="Rokhsar D."/>
            <person name="Baxter I."/>
            <person name="Schmutz J."/>
            <person name="Brutnell T."/>
            <person name="Kellogg E."/>
        </authorList>
    </citation>
    <scope>NUCLEOTIDE SEQUENCE [LARGE SCALE GENOMIC DNA]</scope>
</reference>